<dbReference type="AlphaFoldDB" id="A0A644Z9Z6"/>
<evidence type="ECO:0000256" key="1">
    <source>
        <dbReference type="SAM" id="Phobius"/>
    </source>
</evidence>
<accession>A0A644Z9Z6</accession>
<dbReference type="EMBL" id="VSSQ01007827">
    <property type="protein sequence ID" value="MPM37098.1"/>
    <property type="molecule type" value="Genomic_DNA"/>
</dbReference>
<comment type="caution">
    <text evidence="2">The sequence shown here is derived from an EMBL/GenBank/DDBJ whole genome shotgun (WGS) entry which is preliminary data.</text>
</comment>
<dbReference type="InterPro" id="IPR025470">
    <property type="entry name" value="DUF4321"/>
</dbReference>
<keyword evidence="1" id="KW-1133">Transmembrane helix</keyword>
<dbReference type="Pfam" id="PF14209">
    <property type="entry name" value="DUF4321"/>
    <property type="match status" value="1"/>
</dbReference>
<keyword evidence="1" id="KW-0812">Transmembrane</keyword>
<evidence type="ECO:0000313" key="2">
    <source>
        <dbReference type="EMBL" id="MPM37098.1"/>
    </source>
</evidence>
<keyword evidence="1" id="KW-0472">Membrane</keyword>
<organism evidence="2">
    <name type="scientific">bioreactor metagenome</name>
    <dbReference type="NCBI Taxonomy" id="1076179"/>
    <lineage>
        <taxon>unclassified sequences</taxon>
        <taxon>metagenomes</taxon>
        <taxon>ecological metagenomes</taxon>
    </lineage>
</organism>
<sequence>MLRRKRGVALFLFVVTGAIVGGMIGDALQASQFFGENTKFLIQRYEVFSVPPATLDFYVMTISAGFDFRPNLVSILGMIIAVFILDRV</sequence>
<gene>
    <name evidence="2" type="ORF">SDC9_83704</name>
</gene>
<reference evidence="2" key="1">
    <citation type="submission" date="2019-08" db="EMBL/GenBank/DDBJ databases">
        <authorList>
            <person name="Kucharzyk K."/>
            <person name="Murdoch R.W."/>
            <person name="Higgins S."/>
            <person name="Loffler F."/>
        </authorList>
    </citation>
    <scope>NUCLEOTIDE SEQUENCE</scope>
</reference>
<proteinExistence type="predicted"/>
<evidence type="ECO:0008006" key="3">
    <source>
        <dbReference type="Google" id="ProtNLM"/>
    </source>
</evidence>
<protein>
    <recommendedName>
        <fullName evidence="3">DUF4321 domain-containing protein</fullName>
    </recommendedName>
</protein>
<feature type="transmembrane region" description="Helical" evidence="1">
    <location>
        <begin position="68"/>
        <end position="85"/>
    </location>
</feature>
<name>A0A644Z9Z6_9ZZZZ</name>